<dbReference type="SUPFAM" id="SSF46689">
    <property type="entry name" value="Homeodomain-like"/>
    <property type="match status" value="1"/>
</dbReference>
<feature type="domain" description="Tc1-like transposase DDE" evidence="2">
    <location>
        <begin position="332"/>
        <end position="402"/>
    </location>
</feature>
<dbReference type="Pfam" id="PF13358">
    <property type="entry name" value="DDE_3"/>
    <property type="match status" value="1"/>
</dbReference>
<sequence>MTTFLFENGDGKVVDEHGNEVHVYQMEIDNEQYPLEQLTSYDQYLDLKPPEKATIMKIEEREEESAVEENAENRITTTYRSYKDSEKEKFFYYLYEKGMSIRGAAAELKIPKSTAYEWKKKFEEGGDVFTRKEGSGRPVGRPAILNEEHQKYLVEMIDENPSLVLDQMMDSLTSQFEGLQISKTAFYNFVKDKCRISVKRAYFHSVERNSPAKIRERKEWVQRWQQTDMDYISNCIFIDESGFNINMKRSIAWAKKGERAIVKVPKTKASNITILGAISSYGVVNICVRRPRKAEPSKKRKVGGGTSTDRQNKGKKGIVTGHYFNFIASTLDVLDKHEQLKGHYIIMDNAPIHTHVDIQTLIEARGYGCICLPSYTPELNPIEQFWSVCKSKLKRETLLKEETLTTRITEACNNIYISDLQSFCQYSAARFKDCLDEKPL</sequence>
<accession>A0A0B7NHW5</accession>
<evidence type="ECO:0000313" key="4">
    <source>
        <dbReference type="Proteomes" id="UP000054107"/>
    </source>
</evidence>
<dbReference type="InterPro" id="IPR038717">
    <property type="entry name" value="Tc1-like_DDE_dom"/>
</dbReference>
<dbReference type="InterPro" id="IPR009057">
    <property type="entry name" value="Homeodomain-like_sf"/>
</dbReference>
<dbReference type="PANTHER" id="PTHR46564">
    <property type="entry name" value="TRANSPOSASE"/>
    <property type="match status" value="1"/>
</dbReference>
<organism evidence="3 4">
    <name type="scientific">Parasitella parasitica</name>
    <dbReference type="NCBI Taxonomy" id="35722"/>
    <lineage>
        <taxon>Eukaryota</taxon>
        <taxon>Fungi</taxon>
        <taxon>Fungi incertae sedis</taxon>
        <taxon>Mucoromycota</taxon>
        <taxon>Mucoromycotina</taxon>
        <taxon>Mucoromycetes</taxon>
        <taxon>Mucorales</taxon>
        <taxon>Mucorineae</taxon>
        <taxon>Mucoraceae</taxon>
        <taxon>Parasitella</taxon>
    </lineage>
</organism>
<gene>
    <name evidence="3" type="primary">PARPA_11283.1 scaffold 43311</name>
</gene>
<dbReference type="Proteomes" id="UP000054107">
    <property type="component" value="Unassembled WGS sequence"/>
</dbReference>
<evidence type="ECO:0000256" key="1">
    <source>
        <dbReference type="SAM" id="MobiDB-lite"/>
    </source>
</evidence>
<dbReference type="EMBL" id="LN733457">
    <property type="protein sequence ID" value="CEP16997.1"/>
    <property type="molecule type" value="Genomic_DNA"/>
</dbReference>
<evidence type="ECO:0000259" key="2">
    <source>
        <dbReference type="Pfam" id="PF13358"/>
    </source>
</evidence>
<dbReference type="Pfam" id="PF13384">
    <property type="entry name" value="HTH_23"/>
    <property type="match status" value="1"/>
</dbReference>
<dbReference type="AlphaFoldDB" id="A0A0B7NHW5"/>
<dbReference type="InterPro" id="IPR036397">
    <property type="entry name" value="RNaseH_sf"/>
</dbReference>
<dbReference type="Gene3D" id="3.30.420.10">
    <property type="entry name" value="Ribonuclease H-like superfamily/Ribonuclease H"/>
    <property type="match status" value="1"/>
</dbReference>
<dbReference type="OrthoDB" id="2262293at2759"/>
<keyword evidence="4" id="KW-1185">Reference proteome</keyword>
<protein>
    <recommendedName>
        <fullName evidence="2">Tc1-like transposase DDE domain-containing protein</fullName>
    </recommendedName>
</protein>
<name>A0A0B7NHW5_9FUNG</name>
<dbReference type="GO" id="GO:0003676">
    <property type="term" value="F:nucleic acid binding"/>
    <property type="evidence" value="ECO:0007669"/>
    <property type="project" value="InterPro"/>
</dbReference>
<reference evidence="3 4" key="1">
    <citation type="submission" date="2014-09" db="EMBL/GenBank/DDBJ databases">
        <authorList>
            <person name="Ellenberger Sabrina"/>
        </authorList>
    </citation>
    <scope>NUCLEOTIDE SEQUENCE [LARGE SCALE GENOMIC DNA]</scope>
    <source>
        <strain evidence="3 4">CBS 412.66</strain>
    </source>
</reference>
<dbReference type="InterPro" id="IPR047655">
    <property type="entry name" value="Transpos_IS630-like"/>
</dbReference>
<evidence type="ECO:0000313" key="3">
    <source>
        <dbReference type="EMBL" id="CEP16997.1"/>
    </source>
</evidence>
<dbReference type="PANTHER" id="PTHR46564:SF1">
    <property type="entry name" value="TRANSPOSASE"/>
    <property type="match status" value="1"/>
</dbReference>
<dbReference type="NCBIfam" id="NF033545">
    <property type="entry name" value="transpos_IS630"/>
    <property type="match status" value="1"/>
</dbReference>
<proteinExistence type="predicted"/>
<feature type="region of interest" description="Disordered" evidence="1">
    <location>
        <begin position="292"/>
        <end position="314"/>
    </location>
</feature>